<dbReference type="PANTHER" id="PTHR15583:SF7">
    <property type="entry name" value="INTERLEUKIN CYTOKINE RECEPTOR-RELATED PROTEIN 2"/>
    <property type="match status" value="1"/>
</dbReference>
<organism evidence="10 11">
    <name type="scientific">Amycolatopsis camponoti</name>
    <dbReference type="NCBI Taxonomy" id="2606593"/>
    <lineage>
        <taxon>Bacteria</taxon>
        <taxon>Bacillati</taxon>
        <taxon>Actinomycetota</taxon>
        <taxon>Actinomycetes</taxon>
        <taxon>Pseudonocardiales</taxon>
        <taxon>Pseudonocardiaceae</taxon>
        <taxon>Amycolatopsis</taxon>
    </lineage>
</organism>
<dbReference type="Pfam" id="PF08357">
    <property type="entry name" value="SEFIR"/>
    <property type="match status" value="1"/>
</dbReference>
<accession>A0A6I8LWP1</accession>
<proteinExistence type="predicted"/>
<evidence type="ECO:0000256" key="2">
    <source>
        <dbReference type="ARBA" id="ARBA00022692"/>
    </source>
</evidence>
<feature type="compositionally biased region" description="Polar residues" evidence="8">
    <location>
        <begin position="1"/>
        <end position="15"/>
    </location>
</feature>
<dbReference type="GO" id="GO:0016020">
    <property type="term" value="C:membrane"/>
    <property type="evidence" value="ECO:0007669"/>
    <property type="project" value="UniProtKB-SubCell"/>
</dbReference>
<dbReference type="PROSITE" id="PS51534">
    <property type="entry name" value="SEFIR"/>
    <property type="match status" value="1"/>
</dbReference>
<keyword evidence="6" id="KW-0675">Receptor</keyword>
<evidence type="ECO:0000256" key="7">
    <source>
        <dbReference type="ARBA" id="ARBA00023180"/>
    </source>
</evidence>
<dbReference type="PANTHER" id="PTHR15583">
    <property type="entry name" value="INTERLEUKIN-17 RECEPTOR"/>
    <property type="match status" value="1"/>
</dbReference>
<evidence type="ECO:0000256" key="3">
    <source>
        <dbReference type="ARBA" id="ARBA00022729"/>
    </source>
</evidence>
<sequence length="241" mass="26455">MPEQNSFTNAGTNTGPVIFGGTIHGSVRGGDVQREVAEREVAEESRPPRSVSSGSIAVTPGVGKPPRVFITYSHDDERHRDLVREFATFLRADVGIDVRLDQWADDGRRDWSLWAIDQLAEADFVLVIASPDYKRRAEGTEEPHRGRGAQFEAAMIRDNITQDLPRATRRILPVVLPGRRVDEIPSFLNAHSTTHYEIKEFTPDGVAELLVAITGVARFSLPDIGTFPGVPPEATGRSGSC</sequence>
<dbReference type="Proteomes" id="UP000399805">
    <property type="component" value="Unassembled WGS sequence"/>
</dbReference>
<keyword evidence="11" id="KW-1185">Reference proteome</keyword>
<protein>
    <recommendedName>
        <fullName evidence="9">SEFIR domain-containing protein</fullName>
    </recommendedName>
</protein>
<reference evidence="10 11" key="1">
    <citation type="submission" date="2019-09" db="EMBL/GenBank/DDBJ databases">
        <authorList>
            <person name="Leyn A S."/>
        </authorList>
    </citation>
    <scope>NUCLEOTIDE SEQUENCE [LARGE SCALE GENOMIC DNA]</scope>
    <source>
        <strain evidence="10">AA231_1</strain>
    </source>
</reference>
<keyword evidence="3" id="KW-0732">Signal</keyword>
<dbReference type="InterPro" id="IPR039465">
    <property type="entry name" value="IL-17_rcpt-like"/>
</dbReference>
<dbReference type="AlphaFoldDB" id="A0A6I8LWP1"/>
<dbReference type="InterPro" id="IPR035897">
    <property type="entry name" value="Toll_tir_struct_dom_sf"/>
</dbReference>
<comment type="subcellular location">
    <subcellularLocation>
        <location evidence="1">Membrane</location>
        <topology evidence="1">Single-pass type I membrane protein</topology>
    </subcellularLocation>
</comment>
<evidence type="ECO:0000313" key="10">
    <source>
        <dbReference type="EMBL" id="VVJ22598.1"/>
    </source>
</evidence>
<dbReference type="GO" id="GO:0030368">
    <property type="term" value="F:interleukin-17 receptor activity"/>
    <property type="evidence" value="ECO:0007669"/>
    <property type="project" value="InterPro"/>
</dbReference>
<keyword evidence="4" id="KW-1133">Transmembrane helix</keyword>
<dbReference type="Gene3D" id="3.40.50.11530">
    <property type="match status" value="1"/>
</dbReference>
<name>A0A6I8LWP1_9PSEU</name>
<keyword evidence="7" id="KW-0325">Glycoprotein</keyword>
<evidence type="ECO:0000256" key="6">
    <source>
        <dbReference type="ARBA" id="ARBA00023170"/>
    </source>
</evidence>
<evidence type="ECO:0000256" key="4">
    <source>
        <dbReference type="ARBA" id="ARBA00022989"/>
    </source>
</evidence>
<evidence type="ECO:0000313" key="11">
    <source>
        <dbReference type="Proteomes" id="UP000399805"/>
    </source>
</evidence>
<keyword evidence="5" id="KW-0472">Membrane</keyword>
<evidence type="ECO:0000259" key="9">
    <source>
        <dbReference type="PROSITE" id="PS51534"/>
    </source>
</evidence>
<evidence type="ECO:0000256" key="8">
    <source>
        <dbReference type="SAM" id="MobiDB-lite"/>
    </source>
</evidence>
<gene>
    <name evidence="10" type="ORF">AA23TX_07515</name>
</gene>
<dbReference type="InterPro" id="IPR013568">
    <property type="entry name" value="SEFIR_dom"/>
</dbReference>
<dbReference type="RefSeq" id="WP_155547583.1">
    <property type="nucleotide sequence ID" value="NZ_CABVGP010000003.1"/>
</dbReference>
<dbReference type="EMBL" id="CABVGP010000003">
    <property type="protein sequence ID" value="VVJ22598.1"/>
    <property type="molecule type" value="Genomic_DNA"/>
</dbReference>
<dbReference type="SUPFAM" id="SSF52200">
    <property type="entry name" value="Toll/Interleukin receptor TIR domain"/>
    <property type="match status" value="1"/>
</dbReference>
<feature type="domain" description="SEFIR" evidence="9">
    <location>
        <begin position="65"/>
        <end position="207"/>
    </location>
</feature>
<feature type="region of interest" description="Disordered" evidence="8">
    <location>
        <begin position="1"/>
        <end position="24"/>
    </location>
</feature>
<keyword evidence="2" id="KW-0812">Transmembrane</keyword>
<evidence type="ECO:0000256" key="5">
    <source>
        <dbReference type="ARBA" id="ARBA00023136"/>
    </source>
</evidence>
<evidence type="ECO:0000256" key="1">
    <source>
        <dbReference type="ARBA" id="ARBA00004479"/>
    </source>
</evidence>